<dbReference type="PANTHER" id="PTHR30349:SF41">
    <property type="entry name" value="INTEGRASE_RECOMBINASE PROTEIN MJ0367-RELATED"/>
    <property type="match status" value="1"/>
</dbReference>
<dbReference type="EMBL" id="JAAEJV010000086">
    <property type="protein sequence ID" value="MBF5060174.1"/>
    <property type="molecule type" value="Genomic_DNA"/>
</dbReference>
<keyword evidence="9" id="KW-1185">Reference proteome</keyword>
<evidence type="ECO:0008006" key="10">
    <source>
        <dbReference type="Google" id="ProtNLM"/>
    </source>
</evidence>
<dbReference type="InterPro" id="IPR013762">
    <property type="entry name" value="Integrase-like_cat_sf"/>
</dbReference>
<protein>
    <recommendedName>
        <fullName evidence="10">Tyrosine recombinase XerC</fullName>
    </recommendedName>
</protein>
<keyword evidence="2" id="KW-0229">DNA integration</keyword>
<evidence type="ECO:0000256" key="4">
    <source>
        <dbReference type="ARBA" id="ARBA00023172"/>
    </source>
</evidence>
<dbReference type="InterPro" id="IPR050090">
    <property type="entry name" value="Tyrosine_recombinase_XerCD"/>
</dbReference>
<dbReference type="SUPFAM" id="SSF56349">
    <property type="entry name" value="DNA breaking-rejoining enzymes"/>
    <property type="match status" value="1"/>
</dbReference>
<dbReference type="Pfam" id="PF00589">
    <property type="entry name" value="Phage_integrase"/>
    <property type="match status" value="1"/>
</dbReference>
<reference evidence="8 9" key="1">
    <citation type="submission" date="2020-01" db="EMBL/GenBank/DDBJ databases">
        <title>Draft genome sequence of Cand. Neptunochlamydia vexilliferae K9.</title>
        <authorList>
            <person name="Schulz F."/>
            <person name="Koestlbacher S."/>
            <person name="Wascher F."/>
            <person name="Pizzetti I."/>
            <person name="Horn M."/>
        </authorList>
    </citation>
    <scope>NUCLEOTIDE SEQUENCE [LARGE SCALE GENOMIC DNA]</scope>
    <source>
        <strain evidence="8 9">K9</strain>
    </source>
</reference>
<comment type="similarity">
    <text evidence="1">Belongs to the 'phage' integrase family.</text>
</comment>
<keyword evidence="3 5" id="KW-0238">DNA-binding</keyword>
<dbReference type="RefSeq" id="WP_228547112.1">
    <property type="nucleotide sequence ID" value="NZ_JAAEJV010000086.1"/>
</dbReference>
<dbReference type="Pfam" id="PF02899">
    <property type="entry name" value="Phage_int_SAM_1"/>
    <property type="match status" value="1"/>
</dbReference>
<proteinExistence type="inferred from homology"/>
<dbReference type="PANTHER" id="PTHR30349">
    <property type="entry name" value="PHAGE INTEGRASE-RELATED"/>
    <property type="match status" value="1"/>
</dbReference>
<evidence type="ECO:0000256" key="5">
    <source>
        <dbReference type="PROSITE-ProRule" id="PRU01248"/>
    </source>
</evidence>
<dbReference type="InterPro" id="IPR044068">
    <property type="entry name" value="CB"/>
</dbReference>
<feature type="domain" description="Core-binding (CB)" evidence="7">
    <location>
        <begin position="1"/>
        <end position="88"/>
    </location>
</feature>
<dbReference type="InterPro" id="IPR011010">
    <property type="entry name" value="DNA_brk_join_enz"/>
</dbReference>
<dbReference type="Proteomes" id="UP001194714">
    <property type="component" value="Unassembled WGS sequence"/>
</dbReference>
<dbReference type="Gene3D" id="1.10.150.130">
    <property type="match status" value="1"/>
</dbReference>
<dbReference type="InterPro" id="IPR004107">
    <property type="entry name" value="Integrase_SAM-like_N"/>
</dbReference>
<evidence type="ECO:0000256" key="2">
    <source>
        <dbReference type="ARBA" id="ARBA00022908"/>
    </source>
</evidence>
<feature type="domain" description="Tyr recombinase" evidence="6">
    <location>
        <begin position="110"/>
        <end position="294"/>
    </location>
</feature>
<evidence type="ECO:0000313" key="8">
    <source>
        <dbReference type="EMBL" id="MBF5060174.1"/>
    </source>
</evidence>
<sequence>MEKDLLKDFEQQLKKQDLSARTISGYLNDIFFFKKWVTQIYGKEVPFSQIAKEDIKAFRQDLLTIKRQKATSINRRLQSLKRFFDWAHRHKHTKVNPCTSVRFVRLQRGNQPHSLNKKEVHALLRAAGQSKHGLAKRNYAFIQLALQTGMRIGEIVNLQFRDISIQQRVGFVRIVDGKGLRERKIPLNATARRALSAYLKGRSLQPDDFVFATKRGEPATVRGLQAIIQSLGKKAHIKRVHLTTHTLRHTFAMNFLQANEGKLVELASLLGHESLNTTAIYTRASEESLAESVKQIEVNIYD</sequence>
<gene>
    <name evidence="8" type="ORF">NEPTK9_001705</name>
</gene>
<dbReference type="Gene3D" id="1.10.443.10">
    <property type="entry name" value="Intergrase catalytic core"/>
    <property type="match status" value="1"/>
</dbReference>
<organism evidence="8 9">
    <name type="scientific">Candidatus Neptunichlamydia vexilliferae</name>
    <dbReference type="NCBI Taxonomy" id="1651774"/>
    <lineage>
        <taxon>Bacteria</taxon>
        <taxon>Pseudomonadati</taxon>
        <taxon>Chlamydiota</taxon>
        <taxon>Chlamydiia</taxon>
        <taxon>Parachlamydiales</taxon>
        <taxon>Simkaniaceae</taxon>
        <taxon>Candidatus Neptunichlamydia</taxon>
    </lineage>
</organism>
<dbReference type="PROSITE" id="PS51900">
    <property type="entry name" value="CB"/>
    <property type="match status" value="1"/>
</dbReference>
<evidence type="ECO:0000313" key="9">
    <source>
        <dbReference type="Proteomes" id="UP001194714"/>
    </source>
</evidence>
<accession>A0ABS0B1V4</accession>
<evidence type="ECO:0000256" key="1">
    <source>
        <dbReference type="ARBA" id="ARBA00008857"/>
    </source>
</evidence>
<evidence type="ECO:0000259" key="6">
    <source>
        <dbReference type="PROSITE" id="PS51898"/>
    </source>
</evidence>
<dbReference type="InterPro" id="IPR002104">
    <property type="entry name" value="Integrase_catalytic"/>
</dbReference>
<comment type="caution">
    <text evidence="8">The sequence shown here is derived from an EMBL/GenBank/DDBJ whole genome shotgun (WGS) entry which is preliminary data.</text>
</comment>
<evidence type="ECO:0000256" key="3">
    <source>
        <dbReference type="ARBA" id="ARBA00023125"/>
    </source>
</evidence>
<evidence type="ECO:0000259" key="7">
    <source>
        <dbReference type="PROSITE" id="PS51900"/>
    </source>
</evidence>
<keyword evidence="4" id="KW-0233">DNA recombination</keyword>
<dbReference type="InterPro" id="IPR010998">
    <property type="entry name" value="Integrase_recombinase_N"/>
</dbReference>
<dbReference type="PROSITE" id="PS51898">
    <property type="entry name" value="TYR_RECOMBINASE"/>
    <property type="match status" value="1"/>
</dbReference>
<name>A0ABS0B1V4_9BACT</name>